<name>A0A931N7G0_9NOCA</name>
<dbReference type="Proteomes" id="UP000655751">
    <property type="component" value="Unassembled WGS sequence"/>
</dbReference>
<dbReference type="RefSeq" id="WP_196154028.1">
    <property type="nucleotide sequence ID" value="NZ_JADMLG010000028.1"/>
</dbReference>
<keyword evidence="2" id="KW-1185">Reference proteome</keyword>
<gene>
    <name evidence="1" type="ORF">IT779_36280</name>
</gene>
<dbReference type="InterPro" id="IPR036736">
    <property type="entry name" value="ACP-like_sf"/>
</dbReference>
<dbReference type="AlphaFoldDB" id="A0A931N7G0"/>
<evidence type="ECO:0000313" key="2">
    <source>
        <dbReference type="Proteomes" id="UP000655751"/>
    </source>
</evidence>
<reference evidence="1" key="1">
    <citation type="submission" date="2020-11" db="EMBL/GenBank/DDBJ databases">
        <title>Nocardia NEAU-351.nov., a novel actinomycete isolated from the cow dung.</title>
        <authorList>
            <person name="Zhang X."/>
        </authorList>
    </citation>
    <scope>NUCLEOTIDE SEQUENCE</scope>
    <source>
        <strain evidence="1">NEAU-351</strain>
    </source>
</reference>
<proteinExistence type="predicted"/>
<dbReference type="SUPFAM" id="SSF47336">
    <property type="entry name" value="ACP-like"/>
    <property type="match status" value="1"/>
</dbReference>
<dbReference type="EMBL" id="JADMLG010000028">
    <property type="protein sequence ID" value="MBH0781747.1"/>
    <property type="molecule type" value="Genomic_DNA"/>
</dbReference>
<accession>A0A931N7G0</accession>
<comment type="caution">
    <text evidence="1">The sequence shown here is derived from an EMBL/GenBank/DDBJ whole genome shotgun (WGS) entry which is preliminary data.</text>
</comment>
<sequence>MTSRATSRAAAEDIVRAALRGFAPQAEIETLGVDVALRSTLELDSIDFLTFVERLSAASRRIEESEYPRLATIRSCVDFITDDAERTVTDRVGDT</sequence>
<dbReference type="Gene3D" id="1.10.1200.10">
    <property type="entry name" value="ACP-like"/>
    <property type="match status" value="1"/>
</dbReference>
<protein>
    <recommendedName>
        <fullName evidence="3">Acyl carrier protein</fullName>
    </recommendedName>
</protein>
<evidence type="ECO:0008006" key="3">
    <source>
        <dbReference type="Google" id="ProtNLM"/>
    </source>
</evidence>
<organism evidence="1 2">
    <name type="scientific">Nocardia bovistercoris</name>
    <dbReference type="NCBI Taxonomy" id="2785916"/>
    <lineage>
        <taxon>Bacteria</taxon>
        <taxon>Bacillati</taxon>
        <taxon>Actinomycetota</taxon>
        <taxon>Actinomycetes</taxon>
        <taxon>Mycobacteriales</taxon>
        <taxon>Nocardiaceae</taxon>
        <taxon>Nocardia</taxon>
    </lineage>
</organism>
<evidence type="ECO:0000313" key="1">
    <source>
        <dbReference type="EMBL" id="MBH0781747.1"/>
    </source>
</evidence>